<dbReference type="HOGENOM" id="CLU_000022_45_2_1"/>
<dbReference type="EC" id="6.2.1.3" evidence="6"/>
<dbReference type="EMBL" id="CAEY01000474">
    <property type="status" value="NOT_ANNOTATED_CDS"/>
    <property type="molecule type" value="Genomic_DNA"/>
</dbReference>
<dbReference type="InterPro" id="IPR042099">
    <property type="entry name" value="ANL_N_sf"/>
</dbReference>
<reference evidence="9" key="2">
    <citation type="submission" date="2015-06" db="UniProtKB">
        <authorList>
            <consortium name="EnsemblMetazoa"/>
        </authorList>
    </citation>
    <scope>IDENTIFICATION</scope>
</reference>
<dbReference type="SUPFAM" id="SSF56801">
    <property type="entry name" value="Acetyl-CoA synthetase-like"/>
    <property type="match status" value="1"/>
</dbReference>
<keyword evidence="2" id="KW-0436">Ligase</keyword>
<keyword evidence="3" id="KW-0547">Nucleotide-binding</keyword>
<keyword evidence="4" id="KW-0276">Fatty acid metabolism</keyword>
<dbReference type="PANTHER" id="PTHR43272">
    <property type="entry name" value="LONG-CHAIN-FATTY-ACID--COA LIGASE"/>
    <property type="match status" value="1"/>
</dbReference>
<accession>T1JTE5</accession>
<dbReference type="STRING" id="32264.T1JTE5"/>
<dbReference type="Pfam" id="PF00501">
    <property type="entry name" value="AMP-binding"/>
    <property type="match status" value="1"/>
</dbReference>
<dbReference type="InterPro" id="IPR020845">
    <property type="entry name" value="AMP-binding_CS"/>
</dbReference>
<dbReference type="GO" id="GO:0005886">
    <property type="term" value="C:plasma membrane"/>
    <property type="evidence" value="ECO:0007669"/>
    <property type="project" value="TreeGrafter"/>
</dbReference>
<dbReference type="PANTHER" id="PTHR43272:SF83">
    <property type="entry name" value="ACYL-COA SYNTHETASE LONG-CHAIN, ISOFORM J"/>
    <property type="match status" value="1"/>
</dbReference>
<evidence type="ECO:0000256" key="3">
    <source>
        <dbReference type="ARBA" id="ARBA00022741"/>
    </source>
</evidence>
<dbReference type="InterPro" id="IPR000873">
    <property type="entry name" value="AMP-dep_synth/lig_dom"/>
</dbReference>
<dbReference type="GO" id="GO:0090433">
    <property type="term" value="F:palmitoyl-CoA ligase activity"/>
    <property type="evidence" value="ECO:0007669"/>
    <property type="project" value="TreeGrafter"/>
</dbReference>
<reference evidence="10" key="1">
    <citation type="submission" date="2011-08" db="EMBL/GenBank/DDBJ databases">
        <authorList>
            <person name="Rombauts S."/>
        </authorList>
    </citation>
    <scope>NUCLEOTIDE SEQUENCE</scope>
    <source>
        <strain evidence="10">London</strain>
    </source>
</reference>
<protein>
    <recommendedName>
        <fullName evidence="6">long-chain-fatty-acid--CoA ligase</fullName>
        <ecNumber evidence="6">6.2.1.3</ecNumber>
    </recommendedName>
</protein>
<feature type="domain" description="AMP-dependent synthetase/ligase" evidence="8">
    <location>
        <begin position="120"/>
        <end position="533"/>
    </location>
</feature>
<dbReference type="Gene3D" id="3.40.50.12780">
    <property type="entry name" value="N-terminal domain of ligase-like"/>
    <property type="match status" value="1"/>
</dbReference>
<keyword evidence="4" id="KW-0443">Lipid metabolism</keyword>
<comment type="catalytic activity">
    <reaction evidence="7">
        <text>a long-chain fatty acid + ATP + CoA = a long-chain fatty acyl-CoA + AMP + diphosphate</text>
        <dbReference type="Rhea" id="RHEA:15421"/>
        <dbReference type="ChEBI" id="CHEBI:30616"/>
        <dbReference type="ChEBI" id="CHEBI:33019"/>
        <dbReference type="ChEBI" id="CHEBI:57287"/>
        <dbReference type="ChEBI" id="CHEBI:57560"/>
        <dbReference type="ChEBI" id="CHEBI:83139"/>
        <dbReference type="ChEBI" id="CHEBI:456215"/>
        <dbReference type="EC" id="6.2.1.3"/>
    </reaction>
</comment>
<organism evidence="9 10">
    <name type="scientific">Tetranychus urticae</name>
    <name type="common">Two-spotted spider mite</name>
    <dbReference type="NCBI Taxonomy" id="32264"/>
    <lineage>
        <taxon>Eukaryota</taxon>
        <taxon>Metazoa</taxon>
        <taxon>Ecdysozoa</taxon>
        <taxon>Arthropoda</taxon>
        <taxon>Chelicerata</taxon>
        <taxon>Arachnida</taxon>
        <taxon>Acari</taxon>
        <taxon>Acariformes</taxon>
        <taxon>Trombidiformes</taxon>
        <taxon>Prostigmata</taxon>
        <taxon>Eleutherengona</taxon>
        <taxon>Raphignathae</taxon>
        <taxon>Tetranychoidea</taxon>
        <taxon>Tetranychidae</taxon>
        <taxon>Tetranychus</taxon>
    </lineage>
</organism>
<evidence type="ECO:0000256" key="1">
    <source>
        <dbReference type="ARBA" id="ARBA00006432"/>
    </source>
</evidence>
<evidence type="ECO:0000256" key="2">
    <source>
        <dbReference type="ARBA" id="ARBA00022598"/>
    </source>
</evidence>
<evidence type="ECO:0000256" key="5">
    <source>
        <dbReference type="ARBA" id="ARBA00022840"/>
    </source>
</evidence>
<proteinExistence type="inferred from homology"/>
<dbReference type="EnsemblMetazoa" id="tetur01g13820.1">
    <property type="protein sequence ID" value="tetur01g13820.1"/>
    <property type="gene ID" value="tetur01g13820"/>
</dbReference>
<evidence type="ECO:0000256" key="4">
    <source>
        <dbReference type="ARBA" id="ARBA00022832"/>
    </source>
</evidence>
<evidence type="ECO:0000313" key="9">
    <source>
        <dbReference type="EnsemblMetazoa" id="tetur01g13820.1"/>
    </source>
</evidence>
<dbReference type="Proteomes" id="UP000015104">
    <property type="component" value="Unassembled WGS sequence"/>
</dbReference>
<dbReference type="GO" id="GO:0035336">
    <property type="term" value="P:long-chain fatty-acyl-CoA metabolic process"/>
    <property type="evidence" value="ECO:0007669"/>
    <property type="project" value="TreeGrafter"/>
</dbReference>
<evidence type="ECO:0000256" key="6">
    <source>
        <dbReference type="ARBA" id="ARBA00026121"/>
    </source>
</evidence>
<dbReference type="GO" id="GO:0005783">
    <property type="term" value="C:endoplasmic reticulum"/>
    <property type="evidence" value="ECO:0007669"/>
    <property type="project" value="TreeGrafter"/>
</dbReference>
<evidence type="ECO:0000313" key="10">
    <source>
        <dbReference type="Proteomes" id="UP000015104"/>
    </source>
</evidence>
<dbReference type="GO" id="GO:0030182">
    <property type="term" value="P:neuron differentiation"/>
    <property type="evidence" value="ECO:0007669"/>
    <property type="project" value="TreeGrafter"/>
</dbReference>
<evidence type="ECO:0000259" key="8">
    <source>
        <dbReference type="Pfam" id="PF00501"/>
    </source>
</evidence>
<comment type="similarity">
    <text evidence="1">Belongs to the ATP-dependent AMP-binding enzyme family.</text>
</comment>
<keyword evidence="5" id="KW-0067">ATP-binding</keyword>
<name>T1JTE5_TETUR</name>
<dbReference type="PROSITE" id="PS00455">
    <property type="entry name" value="AMP_BINDING"/>
    <property type="match status" value="1"/>
</dbReference>
<keyword evidence="10" id="KW-1185">Reference proteome</keyword>
<dbReference type="AlphaFoldDB" id="T1JTE5"/>
<dbReference type="GO" id="GO:0005524">
    <property type="term" value="F:ATP binding"/>
    <property type="evidence" value="ECO:0007669"/>
    <property type="project" value="UniProtKB-KW"/>
</dbReference>
<dbReference type="eggNOG" id="KOG1180">
    <property type="taxonomic scope" value="Eukaryota"/>
</dbReference>
<dbReference type="GO" id="GO:0005811">
    <property type="term" value="C:lipid droplet"/>
    <property type="evidence" value="ECO:0007669"/>
    <property type="project" value="TreeGrafter"/>
</dbReference>
<evidence type="ECO:0000256" key="7">
    <source>
        <dbReference type="ARBA" id="ARBA00036813"/>
    </source>
</evidence>
<sequence>MNLIKSAVFVYDTVTLPGYYLANKPWANKSGSPGHKCTTKVSITPSTNAETGLPEVTIVRTGDQPVSHLDSYGTIDSAMRDVFGRFSSKPCLGYREVFFEEEIIAPESGKRLKKKILAPAYKWFTFAQVDKLVDDCSRGILSLDLAQSGDRVVIFSETRMEWLISFHALLRLNCPVVTLYANLGSDGIVHVLNQTEATVAIVSSEVINKLTELRGELKYLRHLILLESKGCIPIDTSQLNSQYNIVPWSTLLSTGGSSSPHLKPKEVSTENSNALIMYTSGSTGVPKGVVISHKNFLTAVRAMNTILDQYHDKNGVHIGYLPLAHIYECVVEHCIIMMGLQVGYSSPFTLTNNSPGIKSGVDGDLTVLKPRLLCGVPLILDRIRKEVTKLVEAKGGLAAKMFHFGLDYKNYWMSKGFETPLMDKLVFSRTLSALGGKLVAIVSGGAPLSVETQYFARACFSCSLIVGYSATEVCAAGTCMDLGDMTLGNVGFPLFGIKIRLIPWEEAGYSPDDKPYPRGEIVIGGDTVAMGYYKNEEESESAFKVENGIRWFYTGDIGEMLPDGKLRIIDRRKDLVKLQFGEYISLGKVESGLSGNPLVESICVYGDGLHNYTIALIVPNSQSLKLLASKISPDLADESFEDLCDNPKVNQVFVDEIGRFSMNIGLNKYEIPRKIKLCKEEWTPDSGLVTAAMKIRRNELKKFYARDIELMYSDNVVDQNQNLRKI</sequence>